<reference evidence="2" key="2">
    <citation type="submission" date="2015-01" db="EMBL/GenBank/DDBJ databases">
        <title>Evolutionary Origins and Diversification of the Mycorrhizal Mutualists.</title>
        <authorList>
            <consortium name="DOE Joint Genome Institute"/>
            <consortium name="Mycorrhizal Genomics Consortium"/>
            <person name="Kohler A."/>
            <person name="Kuo A."/>
            <person name="Nagy L.G."/>
            <person name="Floudas D."/>
            <person name="Copeland A."/>
            <person name="Barry K.W."/>
            <person name="Cichocki N."/>
            <person name="Veneault-Fourrey C."/>
            <person name="LaButti K."/>
            <person name="Lindquist E.A."/>
            <person name="Lipzen A."/>
            <person name="Lundell T."/>
            <person name="Morin E."/>
            <person name="Murat C."/>
            <person name="Riley R."/>
            <person name="Ohm R."/>
            <person name="Sun H."/>
            <person name="Tunlid A."/>
            <person name="Henrissat B."/>
            <person name="Grigoriev I.V."/>
            <person name="Hibbett D.S."/>
            <person name="Martin F."/>
        </authorList>
    </citation>
    <scope>NUCLEOTIDE SEQUENCE [LARGE SCALE GENOMIC DNA]</scope>
    <source>
        <strain evidence="2">Ve08.2h10</strain>
    </source>
</reference>
<sequence length="75" mass="8314">MSGFEASPSIAMTTQQHPPEKQANKFLLVFSMVRKHPLHLLHHLSLVQLAPHALIKSDELGDGLVHLWVSIGEVV</sequence>
<gene>
    <name evidence="1" type="ORF">PAXRUDRAFT_12129</name>
</gene>
<evidence type="ECO:0000313" key="2">
    <source>
        <dbReference type="Proteomes" id="UP000054538"/>
    </source>
</evidence>
<dbReference type="AlphaFoldDB" id="A0A0D0DQ18"/>
<protein>
    <submittedName>
        <fullName evidence="1">Unplaced genomic scaffold scaffold_296, whole genome shotgun sequence</fullName>
    </submittedName>
</protein>
<proteinExistence type="predicted"/>
<organism evidence="1 2">
    <name type="scientific">Paxillus rubicundulus Ve08.2h10</name>
    <dbReference type="NCBI Taxonomy" id="930991"/>
    <lineage>
        <taxon>Eukaryota</taxon>
        <taxon>Fungi</taxon>
        <taxon>Dikarya</taxon>
        <taxon>Basidiomycota</taxon>
        <taxon>Agaricomycotina</taxon>
        <taxon>Agaricomycetes</taxon>
        <taxon>Agaricomycetidae</taxon>
        <taxon>Boletales</taxon>
        <taxon>Paxilineae</taxon>
        <taxon>Paxillaceae</taxon>
        <taxon>Paxillus</taxon>
    </lineage>
</organism>
<keyword evidence="2" id="KW-1185">Reference proteome</keyword>
<dbReference type="EMBL" id="KN825118">
    <property type="protein sequence ID" value="KIK94278.1"/>
    <property type="molecule type" value="Genomic_DNA"/>
</dbReference>
<dbReference type="InParanoid" id="A0A0D0DQ18"/>
<evidence type="ECO:0000313" key="1">
    <source>
        <dbReference type="EMBL" id="KIK94278.1"/>
    </source>
</evidence>
<dbReference type="HOGENOM" id="CLU_2671778_0_0_1"/>
<accession>A0A0D0DQ18</accession>
<reference evidence="1 2" key="1">
    <citation type="submission" date="2014-04" db="EMBL/GenBank/DDBJ databases">
        <authorList>
            <consortium name="DOE Joint Genome Institute"/>
            <person name="Kuo A."/>
            <person name="Kohler A."/>
            <person name="Jargeat P."/>
            <person name="Nagy L.G."/>
            <person name="Floudas D."/>
            <person name="Copeland A."/>
            <person name="Barry K.W."/>
            <person name="Cichocki N."/>
            <person name="Veneault-Fourrey C."/>
            <person name="LaButti K."/>
            <person name="Lindquist E.A."/>
            <person name="Lipzen A."/>
            <person name="Lundell T."/>
            <person name="Morin E."/>
            <person name="Murat C."/>
            <person name="Sun H."/>
            <person name="Tunlid A."/>
            <person name="Henrissat B."/>
            <person name="Grigoriev I.V."/>
            <person name="Hibbett D.S."/>
            <person name="Martin F."/>
            <person name="Nordberg H.P."/>
            <person name="Cantor M.N."/>
            <person name="Hua S.X."/>
        </authorList>
    </citation>
    <scope>NUCLEOTIDE SEQUENCE [LARGE SCALE GENOMIC DNA]</scope>
    <source>
        <strain evidence="1 2">Ve08.2h10</strain>
    </source>
</reference>
<dbReference type="Proteomes" id="UP000054538">
    <property type="component" value="Unassembled WGS sequence"/>
</dbReference>
<name>A0A0D0DQ18_9AGAM</name>